<dbReference type="GO" id="GO:0005524">
    <property type="term" value="F:ATP binding"/>
    <property type="evidence" value="ECO:0007669"/>
    <property type="project" value="InterPro"/>
</dbReference>
<reference evidence="2" key="1">
    <citation type="submission" date="2021-02" db="EMBL/GenBank/DDBJ databases">
        <authorList>
            <person name="Nowell W R."/>
        </authorList>
    </citation>
    <scope>NUCLEOTIDE SEQUENCE</scope>
</reference>
<dbReference type="SUPFAM" id="SSF52047">
    <property type="entry name" value="RNI-like"/>
    <property type="match status" value="1"/>
</dbReference>
<dbReference type="EMBL" id="CAJOBD010001488">
    <property type="protein sequence ID" value="CAF3804537.1"/>
    <property type="molecule type" value="Genomic_DNA"/>
</dbReference>
<dbReference type="InterPro" id="IPR006194">
    <property type="entry name" value="Gly-tRNA-synth_heterodimer"/>
</dbReference>
<feature type="non-terminal residue" evidence="2">
    <location>
        <position position="659"/>
    </location>
</feature>
<comment type="caution">
    <text evidence="2">The sequence shown here is derived from an EMBL/GenBank/DDBJ whole genome shotgun (WGS) entry which is preliminary data.</text>
</comment>
<dbReference type="PROSITE" id="PS50181">
    <property type="entry name" value="FBOX"/>
    <property type="match status" value="1"/>
</dbReference>
<dbReference type="InterPro" id="IPR032675">
    <property type="entry name" value="LRR_dom_sf"/>
</dbReference>
<dbReference type="GO" id="GO:0005737">
    <property type="term" value="C:cytoplasm"/>
    <property type="evidence" value="ECO:0007669"/>
    <property type="project" value="InterPro"/>
</dbReference>
<feature type="domain" description="F-box" evidence="1">
    <location>
        <begin position="5"/>
        <end position="52"/>
    </location>
</feature>
<dbReference type="Proteomes" id="UP000663836">
    <property type="component" value="Unassembled WGS sequence"/>
</dbReference>
<accession>A0A819BMR8</accession>
<dbReference type="PROSITE" id="PS50861">
    <property type="entry name" value="AA_TRNA_LIGASE_II_GLYAB"/>
    <property type="match status" value="1"/>
</dbReference>
<dbReference type="AlphaFoldDB" id="A0A819BMR8"/>
<name>A0A819BMR8_9BILA</name>
<evidence type="ECO:0000313" key="3">
    <source>
        <dbReference type="Proteomes" id="UP000663836"/>
    </source>
</evidence>
<protein>
    <recommendedName>
        <fullName evidence="1">F-box domain-containing protein</fullName>
    </recommendedName>
</protein>
<dbReference type="GO" id="GO:0004820">
    <property type="term" value="F:glycine-tRNA ligase activity"/>
    <property type="evidence" value="ECO:0007669"/>
    <property type="project" value="InterPro"/>
</dbReference>
<organism evidence="2 3">
    <name type="scientific">Rotaria sordida</name>
    <dbReference type="NCBI Taxonomy" id="392033"/>
    <lineage>
        <taxon>Eukaryota</taxon>
        <taxon>Metazoa</taxon>
        <taxon>Spiralia</taxon>
        <taxon>Gnathifera</taxon>
        <taxon>Rotifera</taxon>
        <taxon>Eurotatoria</taxon>
        <taxon>Bdelloidea</taxon>
        <taxon>Philodinida</taxon>
        <taxon>Philodinidae</taxon>
        <taxon>Rotaria</taxon>
    </lineage>
</organism>
<gene>
    <name evidence="2" type="ORF">JBS370_LOCUS15498</name>
</gene>
<evidence type="ECO:0000259" key="1">
    <source>
        <dbReference type="PROSITE" id="PS50181"/>
    </source>
</evidence>
<evidence type="ECO:0000313" key="2">
    <source>
        <dbReference type="EMBL" id="CAF3804537.1"/>
    </source>
</evidence>
<proteinExistence type="predicted"/>
<sequence>MYQSNVNLLDLPNEILLKILKILNNIDILYSLFDIDNQRLDMILQEKTFTTSLNFVLTTSYDSVSSIADSIIDRFCINILPKINYDIKSLTLESKSMERILRVADYPNLTELKLYNVNNHIISQYFTNFSHVTDLMVHDVKPFAHEFFLQIARFFPFLKKLSVINFEPQSRMYDYWNIDNNPLYSIVEYPNLISLDLRSSYAHYVEQFLDQERTHLPRLTKLAVNYNGLEMFQSREMKNDKTVNPPLTSIEPMKNLFTNDEINQTNITLDSITTVRCEVCARLPNISSQIRSLIFFNQCDPVMDFKVTRFFSKLDTTNGTLSKLHSITLHPINFETWRLINDRLTLLPSLLSLSINSINLNDVLDISIVSKLLNDLLCNSATLKRLAVEIFSLHNRTFIVDLRPTAMKSLIEHLTLHGFQVELKSLLKITPKLITLNIQSKAHRFIPAIYLHAPHTMRNLTIKVHGITFDEIEYLLHSMTQLTHFTIIADYVGYDMIDESMFKQSPIDLTSFRTSFWLEEKHWYVTYDRCIDTGYSLLYSTPYCDNDYPLYYMQDFIHTVSTAPTTIPLPPTESLMVDCIDSNASEILRQLTHITHWSLDDCGTCLDAKLSYATVKLDLSRVRIFFAHRYETDMLNDVLIRFVRDLPCLRILTVSNAVV</sequence>
<dbReference type="InterPro" id="IPR001810">
    <property type="entry name" value="F-box_dom"/>
</dbReference>
<dbReference type="GO" id="GO:0006426">
    <property type="term" value="P:glycyl-tRNA aminoacylation"/>
    <property type="evidence" value="ECO:0007669"/>
    <property type="project" value="InterPro"/>
</dbReference>
<dbReference type="Gene3D" id="3.80.10.10">
    <property type="entry name" value="Ribonuclease Inhibitor"/>
    <property type="match status" value="1"/>
</dbReference>